<reference evidence="5" key="2">
    <citation type="journal article" date="2023" name="Infect Dis Poverty">
        <title>Chromosome-scale genome of the human blood fluke Schistosoma mekongi and its implications for public health.</title>
        <authorList>
            <person name="Zhou M."/>
            <person name="Xu L."/>
            <person name="Xu D."/>
            <person name="Chen W."/>
            <person name="Khan J."/>
            <person name="Hu Y."/>
            <person name="Huang H."/>
            <person name="Wei H."/>
            <person name="Zhang Y."/>
            <person name="Chusongsang P."/>
            <person name="Tanasarnprasert K."/>
            <person name="Hu X."/>
            <person name="Limpanont Y."/>
            <person name="Lv Z."/>
        </authorList>
    </citation>
    <scope>NUCLEOTIDE SEQUENCE</scope>
    <source>
        <strain evidence="5">LV_2022a</strain>
    </source>
</reference>
<dbReference type="Gene3D" id="1.20.870.10">
    <property type="entry name" value="Son of sevenless (SoS) protein Chain: S domain 1"/>
    <property type="match status" value="1"/>
</dbReference>
<dbReference type="EMBL" id="JALJAT010000001">
    <property type="protein sequence ID" value="KAK4475933.1"/>
    <property type="molecule type" value="Genomic_DNA"/>
</dbReference>
<accession>A0AAE1ZLJ9</accession>
<feature type="domain" description="Cyclic nucleotide-binding" evidence="4">
    <location>
        <begin position="243"/>
        <end position="308"/>
    </location>
</feature>
<dbReference type="InterPro" id="IPR014710">
    <property type="entry name" value="RmlC-like_jellyroll"/>
</dbReference>
<dbReference type="Gene3D" id="1.10.10.10">
    <property type="entry name" value="Winged helix-like DNA-binding domain superfamily/Winged helix DNA-binding domain"/>
    <property type="match status" value="1"/>
</dbReference>
<evidence type="ECO:0000313" key="5">
    <source>
        <dbReference type="EMBL" id="KAK4475933.1"/>
    </source>
</evidence>
<sequence>MEVIRSQLFDRTTSIQSIESEKLPCITECQLSIPTIYKAKITPDWIKTICTEIWTRLLSSRQLDITINQQTSNSISGSELINYLMHTEHKTDRNLICGIWQLLLDEKAIESITLLHNNNNNNNNNNDVIYNPNEFYDRNDVFYVCCHLNEKHLSINEVLTNSTIYSNPIDCNQCITSCSTNQVTMHNELIQCNAYDDGYHVLINRLYHLAPEALFRKILQKLPLYRTDNELDYIYHELLLIPALSTFSISVKKELCKCLQYEIHENALNIVFQQGDPGYSWYIIYHGSVWVHVNGQGYVCRLYEGDDFENTVRLKKNNSNILILERIPNINLNLSTNHNVVLRNQFNTSFNYIIRAGTIHHILYYLIDSHLNDYDKQLNSLLNETLFPPYLCPHTPYNLNQIWQNFFLTYTLFTNNNEILLFLYEYLGGDKKYLVTMPKSTLNNNNNNNNENIENNIDLHTIDYQWDCLNNIQFDIMKVNRVIVFIYIWRYCLGLVKFIEQINVNQFILALITALHNFSNCLTMNNNNNLVAKTDITLQLNILCLNKIIKFNEKFMINKSINRKQSIIQPNFLHFSYNFLRTLPFVYSNKRNIIPSTLPLIQSIHKVTFKIYITELNKQITMTTSIESSVYDIKKQLILTNELIQNDINELCIVEVYSKGDYHVYHDNDYATIISCCHVKLAICIHPLELLDYVINTKHKSNTCPHIRTLIKRFSILHAWTITQIITTFNITKRVNLIQKLIKLSYRLITSPLNDFYSSFAILLGLQNSSITRLTNTWERVSNRSKRLLNNYLLPLIDPAKNHRTARLWNNNQYTTTNNNNNNNNVINTPKLPFLALILKDLRFGEDANQTDYQQSIDGENLINFEKMQLISDCLRLWINSISSYELLHPYNQLINNDRNKLITSSIMNTTVQKLLDISIDLQLFVLQNINDYIDDPITINQLSLKIQPK</sequence>
<dbReference type="PROSITE" id="PS50042">
    <property type="entry name" value="CNMP_BINDING_3"/>
    <property type="match status" value="1"/>
</dbReference>
<dbReference type="InterPro" id="IPR036388">
    <property type="entry name" value="WH-like_DNA-bd_sf"/>
</dbReference>
<dbReference type="Gene3D" id="1.10.840.10">
    <property type="entry name" value="Ras guanine-nucleotide exchange factors catalytic domain"/>
    <property type="match status" value="1"/>
</dbReference>
<dbReference type="Proteomes" id="UP001292079">
    <property type="component" value="Unassembled WGS sequence"/>
</dbReference>
<dbReference type="InterPro" id="IPR008937">
    <property type="entry name" value="Ras-like_GEF"/>
</dbReference>
<comment type="caution">
    <text evidence="5">The sequence shown here is derived from an EMBL/GenBank/DDBJ whole genome shotgun (WGS) entry which is preliminary data.</text>
</comment>
<gene>
    <name evidence="5" type="ORF">MN116_000661</name>
</gene>
<dbReference type="PANTHER" id="PTHR23113">
    <property type="entry name" value="GUANINE NUCLEOTIDE EXCHANGE FACTOR"/>
    <property type="match status" value="1"/>
</dbReference>
<dbReference type="SUPFAM" id="SSF48366">
    <property type="entry name" value="Ras GEF"/>
    <property type="match status" value="1"/>
</dbReference>
<dbReference type="GO" id="GO:0007265">
    <property type="term" value="P:Ras protein signal transduction"/>
    <property type="evidence" value="ECO:0007669"/>
    <property type="project" value="TreeGrafter"/>
</dbReference>
<reference evidence="5" key="1">
    <citation type="submission" date="2022-04" db="EMBL/GenBank/DDBJ databases">
        <authorList>
            <person name="Xu L."/>
            <person name="Lv Z."/>
        </authorList>
    </citation>
    <scope>NUCLEOTIDE SEQUENCE</scope>
    <source>
        <strain evidence="5">LV_2022a</strain>
    </source>
</reference>
<feature type="domain" description="Ras-GEF" evidence="3">
    <location>
        <begin position="666"/>
        <end position="915"/>
    </location>
</feature>
<dbReference type="Pfam" id="PF00617">
    <property type="entry name" value="RasGEF"/>
    <property type="match status" value="1"/>
</dbReference>
<dbReference type="SMART" id="SM00147">
    <property type="entry name" value="RasGEF"/>
    <property type="match status" value="1"/>
</dbReference>
<dbReference type="InterPro" id="IPR023578">
    <property type="entry name" value="Ras_GEF_dom_sf"/>
</dbReference>
<protein>
    <recommendedName>
        <fullName evidence="7">Rap guanine nucleotide exchange factor 4</fullName>
    </recommendedName>
</protein>
<evidence type="ECO:0000256" key="1">
    <source>
        <dbReference type="ARBA" id="ARBA00022658"/>
    </source>
</evidence>
<evidence type="ECO:0000259" key="3">
    <source>
        <dbReference type="PROSITE" id="PS50009"/>
    </source>
</evidence>
<dbReference type="InterPro" id="IPR018490">
    <property type="entry name" value="cNMP-bd_dom_sf"/>
</dbReference>
<keyword evidence="1 2" id="KW-0344">Guanine-nucleotide releasing factor</keyword>
<evidence type="ECO:0000259" key="4">
    <source>
        <dbReference type="PROSITE" id="PS50042"/>
    </source>
</evidence>
<dbReference type="InterPro" id="IPR001895">
    <property type="entry name" value="RASGEF_cat_dom"/>
</dbReference>
<dbReference type="Gene3D" id="2.60.120.10">
    <property type="entry name" value="Jelly Rolls"/>
    <property type="match status" value="1"/>
</dbReference>
<dbReference type="GO" id="GO:0005085">
    <property type="term" value="F:guanyl-nucleotide exchange factor activity"/>
    <property type="evidence" value="ECO:0007669"/>
    <property type="project" value="UniProtKB-KW"/>
</dbReference>
<evidence type="ECO:0000313" key="6">
    <source>
        <dbReference type="Proteomes" id="UP001292079"/>
    </source>
</evidence>
<evidence type="ECO:0008006" key="7">
    <source>
        <dbReference type="Google" id="ProtNLM"/>
    </source>
</evidence>
<name>A0AAE1ZLJ9_SCHME</name>
<evidence type="ECO:0000256" key="2">
    <source>
        <dbReference type="PROSITE-ProRule" id="PRU00168"/>
    </source>
</evidence>
<organism evidence="5 6">
    <name type="scientific">Schistosoma mekongi</name>
    <name type="common">Parasitic worm</name>
    <dbReference type="NCBI Taxonomy" id="38744"/>
    <lineage>
        <taxon>Eukaryota</taxon>
        <taxon>Metazoa</taxon>
        <taxon>Spiralia</taxon>
        <taxon>Lophotrochozoa</taxon>
        <taxon>Platyhelminthes</taxon>
        <taxon>Trematoda</taxon>
        <taxon>Digenea</taxon>
        <taxon>Strigeidida</taxon>
        <taxon>Schistosomatoidea</taxon>
        <taxon>Schistosomatidae</taxon>
        <taxon>Schistosoma</taxon>
    </lineage>
</organism>
<dbReference type="SUPFAM" id="SSF51206">
    <property type="entry name" value="cAMP-binding domain-like"/>
    <property type="match status" value="1"/>
</dbReference>
<dbReference type="InterPro" id="IPR036964">
    <property type="entry name" value="RASGEF_cat_dom_sf"/>
</dbReference>
<dbReference type="AlphaFoldDB" id="A0AAE1ZLJ9"/>
<dbReference type="InterPro" id="IPR000595">
    <property type="entry name" value="cNMP-bd_dom"/>
</dbReference>
<keyword evidence="6" id="KW-1185">Reference proteome</keyword>
<dbReference type="GO" id="GO:0005886">
    <property type="term" value="C:plasma membrane"/>
    <property type="evidence" value="ECO:0007669"/>
    <property type="project" value="TreeGrafter"/>
</dbReference>
<proteinExistence type="predicted"/>
<dbReference type="PANTHER" id="PTHR23113:SF327">
    <property type="entry name" value="EXCHANGE PROTEIN DIRECTLY ACTIVATED BY CAMP, ISOFORM E"/>
    <property type="match status" value="1"/>
</dbReference>
<dbReference type="PROSITE" id="PS50009">
    <property type="entry name" value="RASGEF_CAT"/>
    <property type="match status" value="1"/>
</dbReference>